<proteinExistence type="predicted"/>
<dbReference type="PANTHER" id="PTHR30471">
    <property type="entry name" value="DNA REPAIR PROTEIN RADC"/>
    <property type="match status" value="1"/>
</dbReference>
<keyword evidence="4" id="KW-0862">Zinc</keyword>
<comment type="caution">
    <text evidence="7">The sequence shown here is derived from an EMBL/GenBank/DDBJ whole genome shotgun (WGS) entry which is preliminary data.</text>
</comment>
<name>A0A150WSV0_BDEBC</name>
<organism evidence="7 8">
    <name type="scientific">Bdellovibrio bacteriovorus</name>
    <dbReference type="NCBI Taxonomy" id="959"/>
    <lineage>
        <taxon>Bacteria</taxon>
        <taxon>Pseudomonadati</taxon>
        <taxon>Bdellovibrionota</taxon>
        <taxon>Bdellovibrionia</taxon>
        <taxon>Bdellovibrionales</taxon>
        <taxon>Pseudobdellovibrionaceae</taxon>
        <taxon>Bdellovibrio</taxon>
    </lineage>
</organism>
<dbReference type="Gene3D" id="3.40.140.10">
    <property type="entry name" value="Cytidine Deaminase, domain 2"/>
    <property type="match status" value="1"/>
</dbReference>
<evidence type="ECO:0000259" key="6">
    <source>
        <dbReference type="PROSITE" id="PS50249"/>
    </source>
</evidence>
<keyword evidence="3" id="KW-0378">Hydrolase</keyword>
<evidence type="ECO:0000256" key="2">
    <source>
        <dbReference type="ARBA" id="ARBA00022723"/>
    </source>
</evidence>
<keyword evidence="8" id="KW-1185">Reference proteome</keyword>
<evidence type="ECO:0000313" key="7">
    <source>
        <dbReference type="EMBL" id="KYG67510.1"/>
    </source>
</evidence>
<dbReference type="InterPro" id="IPR001405">
    <property type="entry name" value="UPF0758"/>
</dbReference>
<protein>
    <submittedName>
        <fullName evidence="7">DNA repair protein</fullName>
    </submittedName>
</protein>
<dbReference type="AlphaFoldDB" id="A0A150WSV0"/>
<keyword evidence="1" id="KW-0645">Protease</keyword>
<dbReference type="GO" id="GO:0006508">
    <property type="term" value="P:proteolysis"/>
    <property type="evidence" value="ECO:0007669"/>
    <property type="project" value="UniProtKB-KW"/>
</dbReference>
<dbReference type="GO" id="GO:0046872">
    <property type="term" value="F:metal ion binding"/>
    <property type="evidence" value="ECO:0007669"/>
    <property type="project" value="UniProtKB-KW"/>
</dbReference>
<dbReference type="PROSITE" id="PS50249">
    <property type="entry name" value="MPN"/>
    <property type="match status" value="1"/>
</dbReference>
<accession>A0A150WSV0</accession>
<evidence type="ECO:0000256" key="5">
    <source>
        <dbReference type="ARBA" id="ARBA00023049"/>
    </source>
</evidence>
<keyword evidence="5" id="KW-0482">Metalloprotease</keyword>
<dbReference type="InterPro" id="IPR037518">
    <property type="entry name" value="MPN"/>
</dbReference>
<dbReference type="Pfam" id="PF04002">
    <property type="entry name" value="RadC"/>
    <property type="match status" value="1"/>
</dbReference>
<evidence type="ECO:0000256" key="1">
    <source>
        <dbReference type="ARBA" id="ARBA00022670"/>
    </source>
</evidence>
<dbReference type="InterPro" id="IPR025657">
    <property type="entry name" value="RadC_JAB"/>
</dbReference>
<gene>
    <name evidence="7" type="ORF">AZI86_07670</name>
</gene>
<sequence length="134" mass="15800">MSTSLQAYECLNAQYNPDSEEVWILALNSQMRLIRKEMLFRGTVDHCLLHPRDIFRFLVRNNASSFIMAHNHPSDDCLPSEQDLAMTRKIYRLSQVIQIPMNDHIILSSDAYFSMADHGYFLKWRKKKSGNWIY</sequence>
<evidence type="ECO:0000256" key="3">
    <source>
        <dbReference type="ARBA" id="ARBA00022801"/>
    </source>
</evidence>
<evidence type="ECO:0000256" key="4">
    <source>
        <dbReference type="ARBA" id="ARBA00022833"/>
    </source>
</evidence>
<dbReference type="OrthoDB" id="7375040at2"/>
<evidence type="ECO:0000313" key="8">
    <source>
        <dbReference type="Proteomes" id="UP000075320"/>
    </source>
</evidence>
<keyword evidence="2" id="KW-0479">Metal-binding</keyword>
<dbReference type="GO" id="GO:0008237">
    <property type="term" value="F:metallopeptidase activity"/>
    <property type="evidence" value="ECO:0007669"/>
    <property type="project" value="UniProtKB-KW"/>
</dbReference>
<dbReference type="EMBL" id="LUKE01000001">
    <property type="protein sequence ID" value="KYG67510.1"/>
    <property type="molecule type" value="Genomic_DNA"/>
</dbReference>
<dbReference type="PANTHER" id="PTHR30471:SF3">
    <property type="entry name" value="UPF0758 PROTEIN YEES-RELATED"/>
    <property type="match status" value="1"/>
</dbReference>
<dbReference type="SUPFAM" id="SSF102712">
    <property type="entry name" value="JAB1/MPN domain"/>
    <property type="match status" value="1"/>
</dbReference>
<reference evidence="7 8" key="1">
    <citation type="submission" date="2016-03" db="EMBL/GenBank/DDBJ databases">
        <authorList>
            <person name="Ploux O."/>
        </authorList>
    </citation>
    <scope>NUCLEOTIDE SEQUENCE [LARGE SCALE GENOMIC DNA]</scope>
    <source>
        <strain evidence="7 8">R0</strain>
    </source>
</reference>
<dbReference type="CDD" id="cd08071">
    <property type="entry name" value="MPN_DUF2466"/>
    <property type="match status" value="1"/>
</dbReference>
<feature type="domain" description="MPN" evidence="6">
    <location>
        <begin position="1"/>
        <end position="121"/>
    </location>
</feature>
<dbReference type="Proteomes" id="UP000075320">
    <property type="component" value="Unassembled WGS sequence"/>
</dbReference>